<evidence type="ECO:0000313" key="2">
    <source>
        <dbReference type="Proteomes" id="UP000482800"/>
    </source>
</evidence>
<keyword evidence="2" id="KW-1185">Reference proteome</keyword>
<dbReference type="AlphaFoldDB" id="A0A6V8KAV8"/>
<reference evidence="1 2" key="1">
    <citation type="submission" date="2020-03" db="EMBL/GenBank/DDBJ databases">
        <title>Whole genome shotgun sequence of Phytohabitans houttuyneae NBRC 108639.</title>
        <authorList>
            <person name="Komaki H."/>
            <person name="Tamura T."/>
        </authorList>
    </citation>
    <scope>NUCLEOTIDE SEQUENCE [LARGE SCALE GENOMIC DNA]</scope>
    <source>
        <strain evidence="1 2">NBRC 108639</strain>
    </source>
</reference>
<accession>A0A6V8KAV8</accession>
<dbReference type="EMBL" id="BLPF01000002">
    <property type="protein sequence ID" value="GFJ80894.1"/>
    <property type="molecule type" value="Genomic_DNA"/>
</dbReference>
<comment type="caution">
    <text evidence="1">The sequence shown here is derived from an EMBL/GenBank/DDBJ whole genome shotgun (WGS) entry which is preliminary data.</text>
</comment>
<name>A0A6V8KAV8_9ACTN</name>
<organism evidence="1 2">
    <name type="scientific">Phytohabitans houttuyneae</name>
    <dbReference type="NCBI Taxonomy" id="1076126"/>
    <lineage>
        <taxon>Bacteria</taxon>
        <taxon>Bacillati</taxon>
        <taxon>Actinomycetota</taxon>
        <taxon>Actinomycetes</taxon>
        <taxon>Micromonosporales</taxon>
        <taxon>Micromonosporaceae</taxon>
    </lineage>
</organism>
<proteinExistence type="predicted"/>
<protein>
    <submittedName>
        <fullName evidence="1">Uncharacterized protein</fullName>
    </submittedName>
</protein>
<sequence>MIWFRLKERRSAKRVAAVGDLQFPASGRQHLTNRYHHLSGDNIHLVEVATRQWFRLLARNPRESLIMPSLVVDDLWQAVAMRAREYAAFCDAAFGRPLIHRPRFTMTADADSRERAALLVATLGHARKDEGGAPALPLLFRVDEELRIPDGNRYLADCGGRGECFHVPGTICLQHVRGPGKRVQGGGIRGDLPFADGRYGYAGGAFLAGGGVTIESTGVGGGDGGGGN</sequence>
<evidence type="ECO:0000313" key="1">
    <source>
        <dbReference type="EMBL" id="GFJ80894.1"/>
    </source>
</evidence>
<reference evidence="1 2" key="2">
    <citation type="submission" date="2020-03" db="EMBL/GenBank/DDBJ databases">
        <authorList>
            <person name="Ichikawa N."/>
            <person name="Kimura A."/>
            <person name="Kitahashi Y."/>
            <person name="Uohara A."/>
        </authorList>
    </citation>
    <scope>NUCLEOTIDE SEQUENCE [LARGE SCALE GENOMIC DNA]</scope>
    <source>
        <strain evidence="1 2">NBRC 108639</strain>
    </source>
</reference>
<dbReference type="Proteomes" id="UP000482800">
    <property type="component" value="Unassembled WGS sequence"/>
</dbReference>
<gene>
    <name evidence="1" type="ORF">Phou_050740</name>
</gene>
<dbReference type="RefSeq" id="WP_173059311.1">
    <property type="nucleotide sequence ID" value="NZ_BAABGO010000029.1"/>
</dbReference>